<dbReference type="STRING" id="126957.T1JHC9"/>
<evidence type="ECO:0000256" key="4">
    <source>
        <dbReference type="ARBA" id="ARBA00022692"/>
    </source>
</evidence>
<feature type="chain" id="PRO_5004580330" description="GOLD domain-containing protein" evidence="11">
    <location>
        <begin position="25"/>
        <end position="214"/>
    </location>
</feature>
<comment type="similarity">
    <text evidence="2 9">Belongs to the EMP24/GP25L family.</text>
</comment>
<name>T1JHC9_STRMM</name>
<keyword evidence="5 11" id="KW-0732">Signal</keyword>
<dbReference type="AlphaFoldDB" id="T1JHC9"/>
<dbReference type="GO" id="GO:0012505">
    <property type="term" value="C:endomembrane system"/>
    <property type="evidence" value="ECO:0007669"/>
    <property type="project" value="UniProtKB-SubCell"/>
</dbReference>
<dbReference type="EMBL" id="JH431646">
    <property type="status" value="NOT_ANNOTATED_CDS"/>
    <property type="molecule type" value="Genomic_DNA"/>
</dbReference>
<dbReference type="SMART" id="SM01190">
    <property type="entry name" value="EMP24_GP25L"/>
    <property type="match status" value="1"/>
</dbReference>
<comment type="subcellular location">
    <subcellularLocation>
        <location evidence="8">Endomembrane system</location>
        <topology evidence="8">Single-pass membrane protein</topology>
    </subcellularLocation>
    <subcellularLocation>
        <location evidence="1 9">Membrane</location>
        <topology evidence="1 9">Single-pass type I membrane protein</topology>
    </subcellularLocation>
</comment>
<dbReference type="GO" id="GO:0016020">
    <property type="term" value="C:membrane"/>
    <property type="evidence" value="ECO:0007669"/>
    <property type="project" value="UniProtKB-SubCell"/>
</dbReference>
<organism evidence="13 14">
    <name type="scientific">Strigamia maritima</name>
    <name type="common">European centipede</name>
    <name type="synonym">Geophilus maritimus</name>
    <dbReference type="NCBI Taxonomy" id="126957"/>
    <lineage>
        <taxon>Eukaryota</taxon>
        <taxon>Metazoa</taxon>
        <taxon>Ecdysozoa</taxon>
        <taxon>Arthropoda</taxon>
        <taxon>Myriapoda</taxon>
        <taxon>Chilopoda</taxon>
        <taxon>Pleurostigmophora</taxon>
        <taxon>Geophilomorpha</taxon>
        <taxon>Linotaeniidae</taxon>
        <taxon>Strigamia</taxon>
    </lineage>
</organism>
<evidence type="ECO:0000256" key="2">
    <source>
        <dbReference type="ARBA" id="ARBA00007104"/>
    </source>
</evidence>
<dbReference type="PhylomeDB" id="T1JHC9"/>
<evidence type="ECO:0000256" key="6">
    <source>
        <dbReference type="ARBA" id="ARBA00022989"/>
    </source>
</evidence>
<evidence type="ECO:0000256" key="10">
    <source>
        <dbReference type="SAM" id="Phobius"/>
    </source>
</evidence>
<proteinExistence type="inferred from homology"/>
<evidence type="ECO:0000256" key="3">
    <source>
        <dbReference type="ARBA" id="ARBA00022473"/>
    </source>
</evidence>
<dbReference type="OMA" id="NAEDCFY"/>
<reference evidence="14" key="1">
    <citation type="submission" date="2011-05" db="EMBL/GenBank/DDBJ databases">
        <authorList>
            <person name="Richards S.R."/>
            <person name="Qu J."/>
            <person name="Jiang H."/>
            <person name="Jhangiani S.N."/>
            <person name="Agravi P."/>
            <person name="Goodspeed R."/>
            <person name="Gross S."/>
            <person name="Mandapat C."/>
            <person name="Jackson L."/>
            <person name="Mathew T."/>
            <person name="Pu L."/>
            <person name="Thornton R."/>
            <person name="Saada N."/>
            <person name="Wilczek-Boney K.B."/>
            <person name="Lee S."/>
            <person name="Kovar C."/>
            <person name="Wu Y."/>
            <person name="Scherer S.E."/>
            <person name="Worley K.C."/>
            <person name="Muzny D.M."/>
            <person name="Gibbs R."/>
        </authorList>
    </citation>
    <scope>NUCLEOTIDE SEQUENCE</scope>
    <source>
        <strain evidence="14">Brora</strain>
    </source>
</reference>
<dbReference type="Pfam" id="PF01105">
    <property type="entry name" value="EMP24_GP25L"/>
    <property type="match status" value="1"/>
</dbReference>
<dbReference type="InterPro" id="IPR009038">
    <property type="entry name" value="GOLD_dom"/>
</dbReference>
<dbReference type="InterPro" id="IPR036598">
    <property type="entry name" value="GOLD_dom_sf"/>
</dbReference>
<dbReference type="PROSITE" id="PS50866">
    <property type="entry name" value="GOLD"/>
    <property type="match status" value="1"/>
</dbReference>
<keyword evidence="14" id="KW-1185">Reference proteome</keyword>
<feature type="transmembrane region" description="Helical" evidence="10">
    <location>
        <begin position="177"/>
        <end position="199"/>
    </location>
</feature>
<evidence type="ECO:0000256" key="9">
    <source>
        <dbReference type="RuleBase" id="RU003827"/>
    </source>
</evidence>
<dbReference type="PANTHER" id="PTHR22811">
    <property type="entry name" value="TRANSMEMBRANE EMP24 DOMAIN-CONTAINING PROTEIN"/>
    <property type="match status" value="1"/>
</dbReference>
<keyword evidence="7 10" id="KW-0472">Membrane</keyword>
<keyword evidence="4 9" id="KW-0812">Transmembrane</keyword>
<evidence type="ECO:0000256" key="11">
    <source>
        <dbReference type="SAM" id="SignalP"/>
    </source>
</evidence>
<feature type="signal peptide" evidence="11">
    <location>
        <begin position="1"/>
        <end position="24"/>
    </location>
</feature>
<accession>T1JHC9</accession>
<keyword evidence="6 10" id="KW-1133">Transmembrane helix</keyword>
<evidence type="ECO:0000256" key="8">
    <source>
        <dbReference type="ARBA" id="ARBA00037847"/>
    </source>
</evidence>
<feature type="domain" description="GOLD" evidence="12">
    <location>
        <begin position="36"/>
        <end position="119"/>
    </location>
</feature>
<dbReference type="HOGENOM" id="CLU_066963_6_0_1"/>
<evidence type="ECO:0000313" key="13">
    <source>
        <dbReference type="EnsemblMetazoa" id="SMAR013260-PA"/>
    </source>
</evidence>
<dbReference type="eggNOG" id="KOG1693">
    <property type="taxonomic scope" value="Eukaryota"/>
</dbReference>
<evidence type="ECO:0000256" key="5">
    <source>
        <dbReference type="ARBA" id="ARBA00022729"/>
    </source>
</evidence>
<sequence length="214" mass="24579">MKIHLCVFYLLPLVINLSLFRVLAVELTFELPDNAKQCFHEEILEKNIKCTIEFQVVTGGNYDVDMSLEAPNGQILYTDIKKQYDSFTWTVDHTGIYTVCFSNEFSTFSHKLVYMDIQIGEEKPLPGIGDHATAMTQLESSSVQIHENLNTVVDYQTHHRLQEAHDRKRAEDLNERVLYWSIGETFLILLIGVGQVVVLKNFFAEKKPSQLNAH</sequence>
<dbReference type="SUPFAM" id="SSF101576">
    <property type="entry name" value="Supernatant protein factor (SPF), C-terminal domain"/>
    <property type="match status" value="1"/>
</dbReference>
<keyword evidence="3" id="KW-0217">Developmental protein</keyword>
<dbReference type="Proteomes" id="UP000014500">
    <property type="component" value="Unassembled WGS sequence"/>
</dbReference>
<evidence type="ECO:0000259" key="12">
    <source>
        <dbReference type="PROSITE" id="PS50866"/>
    </source>
</evidence>
<evidence type="ECO:0000256" key="1">
    <source>
        <dbReference type="ARBA" id="ARBA00004479"/>
    </source>
</evidence>
<dbReference type="EnsemblMetazoa" id="SMAR013260-RA">
    <property type="protein sequence ID" value="SMAR013260-PA"/>
    <property type="gene ID" value="SMAR013260"/>
</dbReference>
<evidence type="ECO:0000313" key="14">
    <source>
        <dbReference type="Proteomes" id="UP000014500"/>
    </source>
</evidence>
<dbReference type="InterPro" id="IPR015720">
    <property type="entry name" value="Emp24-like"/>
</dbReference>
<reference evidence="13" key="2">
    <citation type="submission" date="2015-02" db="UniProtKB">
        <authorList>
            <consortium name="EnsemblMetazoa"/>
        </authorList>
    </citation>
    <scope>IDENTIFICATION</scope>
</reference>
<evidence type="ECO:0000256" key="7">
    <source>
        <dbReference type="ARBA" id="ARBA00023136"/>
    </source>
</evidence>
<protein>
    <recommendedName>
        <fullName evidence="12">GOLD domain-containing protein</fullName>
    </recommendedName>
</protein>